<evidence type="ECO:0000313" key="2">
    <source>
        <dbReference type="EMBL" id="URF03372.1"/>
    </source>
</evidence>
<dbReference type="AlphaFoldDB" id="A0AAE9L022"/>
<dbReference type="RefSeq" id="WP_250024715.1">
    <property type="nucleotide sequence ID" value="NZ_CP097330.1"/>
</dbReference>
<dbReference type="KEGG" id="ccam:M5D45_12625"/>
<dbReference type="Proteomes" id="UP001056132">
    <property type="component" value="Chromosome 1"/>
</dbReference>
<gene>
    <name evidence="2" type="ORF">M5D45_12625</name>
</gene>
<organism evidence="2 3">
    <name type="scientific">Cupriavidus campinensis</name>
    <dbReference type="NCBI Taxonomy" id="151783"/>
    <lineage>
        <taxon>Bacteria</taxon>
        <taxon>Pseudomonadati</taxon>
        <taxon>Pseudomonadota</taxon>
        <taxon>Betaproteobacteria</taxon>
        <taxon>Burkholderiales</taxon>
        <taxon>Burkholderiaceae</taxon>
        <taxon>Cupriavidus</taxon>
    </lineage>
</organism>
<reference evidence="2" key="2">
    <citation type="submission" date="2022-05" db="EMBL/GenBank/DDBJ databases">
        <authorList>
            <person name="Kunte H.-J."/>
        </authorList>
    </citation>
    <scope>NUCLEOTIDE SEQUENCE</scope>
    <source>
        <strain evidence="2">G5</strain>
    </source>
</reference>
<proteinExistence type="predicted"/>
<protein>
    <submittedName>
        <fullName evidence="2">Pilus assembly protein PilY</fullName>
    </submittedName>
</protein>
<feature type="signal peptide" evidence="1">
    <location>
        <begin position="1"/>
        <end position="21"/>
    </location>
</feature>
<keyword evidence="1" id="KW-0732">Signal</keyword>
<accession>A0AAE9L022</accession>
<evidence type="ECO:0000256" key="1">
    <source>
        <dbReference type="SAM" id="SignalP"/>
    </source>
</evidence>
<sequence>MIRLVIGCMALALGLCGGASAVANEAGHLPMGYRVAPAAYAWTGRLHAIGFRTTADANRRGVLHLWEAGDLLDQRATDTRRLYLGGARLTPLRWPAIDTEAKHRLNIDPATNQPDTHGADRLSWLRGNQPALLRPRDTRLASATGARVHVVSPPAWQPMQPGHTAFRNAHALRPTTVWLGTRDGILHGFHAITGQELTGYLPLAALAEAAALTAVGTRMPAPSCPRPTSVDADPNGRWRTLLLCTTPAKARTPGTAFVLDVSTLGADTPIQLIWEVTANDALPLTGSGPLRAAMYTVDNERRWFAVGILAPGTPAGARAGLALLPLDQPSGAWATTGRVPRLPLPEQGCDSKTATTQLLAVTVRSDASGAARAAYVIDDVGRLWRFPFDTLGSNTPLQAATCLHRQSASTRGSVEPPVITYTGATPLVVYGTGDAISAIPDRTGKRANPRQIHAIPSGNGVVLRAAPSSDPPGTTGWTLALPHPGERIETLHAASPAHLAFTTLGPDGRARSYLIDAATGESVTVLLADGKPGAAITGLPFDPAFGGPIVGLSPVIEGAAVAPGTSRRDVHSLALWQVHGDGAHLQQHAYVTRRRGRLGWRELIRTPL</sequence>
<dbReference type="EMBL" id="CP097330">
    <property type="protein sequence ID" value="URF03372.1"/>
    <property type="molecule type" value="Genomic_DNA"/>
</dbReference>
<evidence type="ECO:0000313" key="3">
    <source>
        <dbReference type="Proteomes" id="UP001056132"/>
    </source>
</evidence>
<feature type="chain" id="PRO_5042023218" evidence="1">
    <location>
        <begin position="22"/>
        <end position="608"/>
    </location>
</feature>
<reference evidence="2" key="1">
    <citation type="journal article" date="2022" name="Microbiol. Resour. Announc.">
        <title>Genome Sequence of Cupriavidus campinensis Strain G5, a Member of a Bacterial Consortium Capable of Polyethylene Degradation.</title>
        <authorList>
            <person name="Schneider B."/>
            <person name="Pfeiffer F."/>
            <person name="Dyall-Smith M."/>
            <person name="Kunte H.J."/>
        </authorList>
    </citation>
    <scope>NUCLEOTIDE SEQUENCE</scope>
    <source>
        <strain evidence="2">G5</strain>
    </source>
</reference>
<name>A0AAE9L022_9BURK</name>